<proteinExistence type="predicted"/>
<evidence type="ECO:0000313" key="2">
    <source>
        <dbReference type="Proteomes" id="UP000326678"/>
    </source>
</evidence>
<accession>A0A5P8W7X2</accession>
<reference evidence="1 2" key="1">
    <citation type="submission" date="2019-10" db="EMBL/GenBank/DDBJ databases">
        <title>Genomic and transcriptomic insights into the perfect genentic adaptation of a filamentous nitrogen-fixing cyanobacterium to rice fields.</title>
        <authorList>
            <person name="Chen Z."/>
        </authorList>
    </citation>
    <scope>NUCLEOTIDE SEQUENCE [LARGE SCALE GENOMIC DNA]</scope>
    <source>
        <strain evidence="1">CCNUC1</strain>
    </source>
</reference>
<organism evidence="1 2">
    <name type="scientific">Nostoc sphaeroides CCNUC1</name>
    <dbReference type="NCBI Taxonomy" id="2653204"/>
    <lineage>
        <taxon>Bacteria</taxon>
        <taxon>Bacillati</taxon>
        <taxon>Cyanobacteriota</taxon>
        <taxon>Cyanophyceae</taxon>
        <taxon>Nostocales</taxon>
        <taxon>Nostocaceae</taxon>
        <taxon>Nostoc</taxon>
    </lineage>
</organism>
<dbReference type="AlphaFoldDB" id="A0A5P8W7X2"/>
<sequence>MYTLASQERGSASGQEGQGLYLNLVPFSYIPDVHNIL</sequence>
<dbReference type="EMBL" id="CP045226">
    <property type="protein sequence ID" value="QFS48750.1"/>
    <property type="molecule type" value="Genomic_DNA"/>
</dbReference>
<name>A0A5P8W7X2_9NOSO</name>
<gene>
    <name evidence="1" type="ORF">GXM_06244</name>
</gene>
<dbReference type="KEGG" id="nsh:GXM_06244"/>
<keyword evidence="2" id="KW-1185">Reference proteome</keyword>
<dbReference type="Proteomes" id="UP000326678">
    <property type="component" value="Chromosome Gxm1"/>
</dbReference>
<evidence type="ECO:0000313" key="1">
    <source>
        <dbReference type="EMBL" id="QFS48750.1"/>
    </source>
</evidence>
<protein>
    <submittedName>
        <fullName evidence="1">Uncharacterized protein</fullName>
    </submittedName>
</protein>